<dbReference type="EMBL" id="JACHOA010000006">
    <property type="protein sequence ID" value="MBB4615030.1"/>
    <property type="molecule type" value="Genomic_DNA"/>
</dbReference>
<proteinExistence type="predicted"/>
<dbReference type="AlphaFoldDB" id="A0A7W7AEZ4"/>
<evidence type="ECO:0000313" key="2">
    <source>
        <dbReference type="Proteomes" id="UP000538566"/>
    </source>
</evidence>
<dbReference type="RefSeq" id="WP_144905854.1">
    <property type="nucleotide sequence ID" value="NZ_JACHOA010000006.1"/>
</dbReference>
<dbReference type="InterPro" id="IPR006311">
    <property type="entry name" value="TAT_signal"/>
</dbReference>
<dbReference type="OrthoDB" id="7053758at2"/>
<comment type="caution">
    <text evidence="1">The sequence shown here is derived from an EMBL/GenBank/DDBJ whole genome shotgun (WGS) entry which is preliminary data.</text>
</comment>
<dbReference type="PROSITE" id="PS51318">
    <property type="entry name" value="TAT"/>
    <property type="match status" value="1"/>
</dbReference>
<sequence>MSKQIDLLDGSPDGAEQDLLHFLRRDLLKCLGVGAAMATWPAAAASANSVTTPVLALPGIKAWNDYLDALKPAGAVAQMPWFRQDDLTRAKVYQQLVMNIAQGYFWYFQATPEHPDWMPFENSVFLLQPNPDGIYHIAPVDGRGVYRIVGNRGGNKVMGFATGAGMLGTRAHADAMARGKPAFNNYDADGLVLGENGAFEVIFSARRPDGWTGDWRFLDPMAETILIRQFSYDWGNEPEARFAIERLDVAPLKPALTAVQISERLDLLLGDFVGRFSKFVAGFQQQLGGKLGFNVMELSGFEDMGNSPEWPQKYWRCVYDFKPGEALIIETDIPKAKYWNVQINDLLWNQVEFAHRQSSLNGHQARMDSDGKFRAVIAMEDPGIPNWLDTGGSTRGMLVGRWHRAESYPMPTIRKVPLQDVSKFLPKDTPKFSRAEREKVLRTRNIGVQLRRRW</sequence>
<protein>
    <recommendedName>
        <fullName evidence="3">DUF1214 domain-containing protein</fullName>
    </recommendedName>
</protein>
<gene>
    <name evidence="1" type="ORF">GGR37_003320</name>
</gene>
<name>A0A7W7AEZ4_9SPHN</name>
<evidence type="ECO:0000313" key="1">
    <source>
        <dbReference type="EMBL" id="MBB4615030.1"/>
    </source>
</evidence>
<reference evidence="1 2" key="1">
    <citation type="submission" date="2020-08" db="EMBL/GenBank/DDBJ databases">
        <title>Genomic Encyclopedia of Type Strains, Phase IV (KMG-IV): sequencing the most valuable type-strain genomes for metagenomic binning, comparative biology and taxonomic classification.</title>
        <authorList>
            <person name="Goeker M."/>
        </authorList>
    </citation>
    <scope>NUCLEOTIDE SEQUENCE [LARGE SCALE GENOMIC DNA]</scope>
    <source>
        <strain evidence="1 2">DSM 17507</strain>
    </source>
</reference>
<keyword evidence="2" id="KW-1185">Reference proteome</keyword>
<evidence type="ECO:0008006" key="3">
    <source>
        <dbReference type="Google" id="ProtNLM"/>
    </source>
</evidence>
<dbReference type="Proteomes" id="UP000538566">
    <property type="component" value="Unassembled WGS sequence"/>
</dbReference>
<organism evidence="1 2">
    <name type="scientific">Novosphingobium taihuense</name>
    <dbReference type="NCBI Taxonomy" id="260085"/>
    <lineage>
        <taxon>Bacteria</taxon>
        <taxon>Pseudomonadati</taxon>
        <taxon>Pseudomonadota</taxon>
        <taxon>Alphaproteobacteria</taxon>
        <taxon>Sphingomonadales</taxon>
        <taxon>Sphingomonadaceae</taxon>
        <taxon>Novosphingobium</taxon>
    </lineage>
</organism>
<accession>A0A7W7AEZ4</accession>